<reference evidence="2 3" key="1">
    <citation type="submission" date="2017-06" db="EMBL/GenBank/DDBJ databases">
        <authorList>
            <person name="Kim H.J."/>
            <person name="Triplett B.A."/>
        </authorList>
    </citation>
    <scope>NUCLEOTIDE SEQUENCE [LARGE SCALE GENOMIC DNA]</scope>
    <source>
        <strain evidence="2 3">DSM 44715</strain>
    </source>
</reference>
<proteinExistence type="predicted"/>
<dbReference type="PANTHER" id="PTHR38593:SF1">
    <property type="entry name" value="BLR2558 PROTEIN"/>
    <property type="match status" value="1"/>
</dbReference>
<protein>
    <submittedName>
        <fullName evidence="2">Predicted outer membrane protein</fullName>
    </submittedName>
</protein>
<dbReference type="InterPro" id="IPR025419">
    <property type="entry name" value="DUF4142"/>
</dbReference>
<evidence type="ECO:0000259" key="1">
    <source>
        <dbReference type="Pfam" id="PF13628"/>
    </source>
</evidence>
<dbReference type="Proteomes" id="UP000198318">
    <property type="component" value="Unassembled WGS sequence"/>
</dbReference>
<feature type="domain" description="DUF4142" evidence="1">
    <location>
        <begin position="67"/>
        <end position="196"/>
    </location>
</feature>
<dbReference type="AlphaFoldDB" id="A0A239CAB8"/>
<dbReference type="PANTHER" id="PTHR38593">
    <property type="entry name" value="BLR2558 PROTEIN"/>
    <property type="match status" value="1"/>
</dbReference>
<sequence>MRKSYGMAGARRLPRLRKGRLLLVLAAVAAVGAAFAVVLNPVGVPASGAANLGGTVQTKWGPMSTLDRQLLVKVRQAGLWEIPAGQQAQQRARAPRVRQVAEIIWQQHVQLDADTRATAEKLGVLVPNEPSGSQKSWLREMSGKFGGDYDKTFVLRLRAAHGQVFAVIAKVRAQSENSVIRAFAERAMKFVNTHMSLLESTGLVPRRALH</sequence>
<name>A0A239CAB8_9ACTN</name>
<accession>A0A239CAB8</accession>
<dbReference type="EMBL" id="FZOR01000001">
    <property type="protein sequence ID" value="SNS17147.1"/>
    <property type="molecule type" value="Genomic_DNA"/>
</dbReference>
<gene>
    <name evidence="2" type="ORF">SAMN05443665_1001314</name>
</gene>
<keyword evidence="3" id="KW-1185">Reference proteome</keyword>
<evidence type="ECO:0000313" key="2">
    <source>
        <dbReference type="EMBL" id="SNS17147.1"/>
    </source>
</evidence>
<evidence type="ECO:0000313" key="3">
    <source>
        <dbReference type="Proteomes" id="UP000198318"/>
    </source>
</evidence>
<dbReference type="Pfam" id="PF13628">
    <property type="entry name" value="DUF4142"/>
    <property type="match status" value="1"/>
</dbReference>
<organism evidence="2 3">
    <name type="scientific">Actinomadura meyerae</name>
    <dbReference type="NCBI Taxonomy" id="240840"/>
    <lineage>
        <taxon>Bacteria</taxon>
        <taxon>Bacillati</taxon>
        <taxon>Actinomycetota</taxon>
        <taxon>Actinomycetes</taxon>
        <taxon>Streptosporangiales</taxon>
        <taxon>Thermomonosporaceae</taxon>
        <taxon>Actinomadura</taxon>
    </lineage>
</organism>